<name>A0A2U1FFN6_9PORP</name>
<feature type="transmembrane region" description="Helical" evidence="1">
    <location>
        <begin position="20"/>
        <end position="39"/>
    </location>
</feature>
<protein>
    <submittedName>
        <fullName evidence="2">Uncharacterized protein</fullName>
    </submittedName>
</protein>
<keyword evidence="1" id="KW-0472">Membrane</keyword>
<evidence type="ECO:0000313" key="3">
    <source>
        <dbReference type="Proteomes" id="UP000245462"/>
    </source>
</evidence>
<dbReference type="GeneID" id="94550775"/>
<reference evidence="2 3" key="1">
    <citation type="submission" date="2018-04" db="EMBL/GenBank/DDBJ databases">
        <title>Genomic Encyclopedia of Type Strains, Phase IV (KMG-IV): sequencing the most valuable type-strain genomes for metagenomic binning, comparative biology and taxonomic classification.</title>
        <authorList>
            <person name="Goeker M."/>
        </authorList>
    </citation>
    <scope>NUCLEOTIDE SEQUENCE [LARGE SCALE GENOMIC DNA]</scope>
    <source>
        <strain evidence="2 3">DSM 28520</strain>
    </source>
</reference>
<gene>
    <name evidence="2" type="ORF">C7382_107146</name>
</gene>
<keyword evidence="3" id="KW-1185">Reference proteome</keyword>
<dbReference type="EMBL" id="QEKY01000007">
    <property type="protein sequence ID" value="PVZ10780.1"/>
    <property type="molecule type" value="Genomic_DNA"/>
</dbReference>
<keyword evidence="1" id="KW-1133">Transmembrane helix</keyword>
<accession>A0A2U1FFN6</accession>
<dbReference type="Proteomes" id="UP000245462">
    <property type="component" value="Unassembled WGS sequence"/>
</dbReference>
<keyword evidence="1" id="KW-0812">Transmembrane</keyword>
<dbReference type="AlphaFoldDB" id="A0A2U1FFN6"/>
<feature type="transmembrane region" description="Helical" evidence="1">
    <location>
        <begin position="74"/>
        <end position="95"/>
    </location>
</feature>
<evidence type="ECO:0000313" key="2">
    <source>
        <dbReference type="EMBL" id="PVZ10780.1"/>
    </source>
</evidence>
<organism evidence="2 3">
    <name type="scientific">Porphyromonas loveana</name>
    <dbReference type="NCBI Taxonomy" id="1884669"/>
    <lineage>
        <taxon>Bacteria</taxon>
        <taxon>Pseudomonadati</taxon>
        <taxon>Bacteroidota</taxon>
        <taxon>Bacteroidia</taxon>
        <taxon>Bacteroidales</taxon>
        <taxon>Porphyromonadaceae</taxon>
        <taxon>Porphyromonas</taxon>
    </lineage>
</organism>
<comment type="caution">
    <text evidence="2">The sequence shown here is derived from an EMBL/GenBank/DDBJ whole genome shotgun (WGS) entry which is preliminary data.</text>
</comment>
<sequence length="104" mass="11848">MEKGYDIFSMKGKTSKRLRYHVYVFFGIKLLIALVELLVTESPFVIIPLLSLFTVAGVNFIFNIVHERQVMTKLMMAAGILGICTMVGLDIFRYFSLLIERGPL</sequence>
<feature type="transmembrane region" description="Helical" evidence="1">
    <location>
        <begin position="45"/>
        <end position="62"/>
    </location>
</feature>
<proteinExistence type="predicted"/>
<evidence type="ECO:0000256" key="1">
    <source>
        <dbReference type="SAM" id="Phobius"/>
    </source>
</evidence>
<dbReference type="RefSeq" id="WP_116679304.1">
    <property type="nucleotide sequence ID" value="NZ_JBGYUN010000154.1"/>
</dbReference>